<keyword evidence="3" id="KW-1185">Reference proteome</keyword>
<feature type="region of interest" description="Disordered" evidence="1">
    <location>
        <begin position="1"/>
        <end position="118"/>
    </location>
</feature>
<accession>A0A176WGS5</accession>
<feature type="compositionally biased region" description="Low complexity" evidence="1">
    <location>
        <begin position="18"/>
        <end position="27"/>
    </location>
</feature>
<feature type="compositionally biased region" description="Basic and acidic residues" evidence="1">
    <location>
        <begin position="85"/>
        <end position="95"/>
    </location>
</feature>
<name>A0A176WGS5_MARPO</name>
<organism evidence="2 3">
    <name type="scientific">Marchantia polymorpha subsp. ruderalis</name>
    <dbReference type="NCBI Taxonomy" id="1480154"/>
    <lineage>
        <taxon>Eukaryota</taxon>
        <taxon>Viridiplantae</taxon>
        <taxon>Streptophyta</taxon>
        <taxon>Embryophyta</taxon>
        <taxon>Marchantiophyta</taxon>
        <taxon>Marchantiopsida</taxon>
        <taxon>Marchantiidae</taxon>
        <taxon>Marchantiales</taxon>
        <taxon>Marchantiaceae</taxon>
        <taxon>Marchantia</taxon>
    </lineage>
</organism>
<proteinExistence type="predicted"/>
<comment type="caution">
    <text evidence="2">The sequence shown here is derived from an EMBL/GenBank/DDBJ whole genome shotgun (WGS) entry which is preliminary data.</text>
</comment>
<dbReference type="AlphaFoldDB" id="A0A176WGS5"/>
<evidence type="ECO:0000313" key="3">
    <source>
        <dbReference type="Proteomes" id="UP000077202"/>
    </source>
</evidence>
<evidence type="ECO:0000313" key="2">
    <source>
        <dbReference type="EMBL" id="OAE32327.1"/>
    </source>
</evidence>
<reference evidence="2" key="1">
    <citation type="submission" date="2016-03" db="EMBL/GenBank/DDBJ databases">
        <title>Mechanisms controlling the formation of the plant cell surface in tip-growing cells are functionally conserved among land plants.</title>
        <authorList>
            <person name="Honkanen S."/>
            <person name="Jones V.A."/>
            <person name="Morieri G."/>
            <person name="Champion C."/>
            <person name="Hetherington A.J."/>
            <person name="Kelly S."/>
            <person name="Saint-Marcoux D."/>
            <person name="Proust H."/>
            <person name="Prescott H."/>
            <person name="Dolan L."/>
        </authorList>
    </citation>
    <scope>NUCLEOTIDE SEQUENCE [LARGE SCALE GENOMIC DNA]</scope>
    <source>
        <tissue evidence="2">Whole gametophyte</tissue>
    </source>
</reference>
<dbReference type="Proteomes" id="UP000077202">
    <property type="component" value="Unassembled WGS sequence"/>
</dbReference>
<sequence length="141" mass="15022">MPTMERCLPSEQVPLDTPLAQAPLALEPLEHIPTGEGRDAETLVPSAEAPSAGPDWEDVVGPPGAGSPTPLEVLGGHGVEAAAEEATRPSARESPRISAATEILETEEDTPSEEEEKTAIQLRDEMVINARREIDELRAKV</sequence>
<gene>
    <name evidence="2" type="ORF">AXG93_2801s1000</name>
</gene>
<dbReference type="EMBL" id="LVLJ01000847">
    <property type="protein sequence ID" value="OAE32327.1"/>
    <property type="molecule type" value="Genomic_DNA"/>
</dbReference>
<protein>
    <submittedName>
        <fullName evidence="2">Uncharacterized protein</fullName>
    </submittedName>
</protein>
<evidence type="ECO:0000256" key="1">
    <source>
        <dbReference type="SAM" id="MobiDB-lite"/>
    </source>
</evidence>
<feature type="compositionally biased region" description="Acidic residues" evidence="1">
    <location>
        <begin position="104"/>
        <end position="116"/>
    </location>
</feature>